<reference evidence="2 3" key="1">
    <citation type="journal article" date="2020" name="Cell">
        <title>Large-Scale Comparative Analyses of Tick Genomes Elucidate Their Genetic Diversity and Vector Capacities.</title>
        <authorList>
            <consortium name="Tick Genome and Microbiome Consortium (TIGMIC)"/>
            <person name="Jia N."/>
            <person name="Wang J."/>
            <person name="Shi W."/>
            <person name="Du L."/>
            <person name="Sun Y."/>
            <person name="Zhan W."/>
            <person name="Jiang J.F."/>
            <person name="Wang Q."/>
            <person name="Zhang B."/>
            <person name="Ji P."/>
            <person name="Bell-Sakyi L."/>
            <person name="Cui X.M."/>
            <person name="Yuan T.T."/>
            <person name="Jiang B.G."/>
            <person name="Yang W.F."/>
            <person name="Lam T.T."/>
            <person name="Chang Q.C."/>
            <person name="Ding S.J."/>
            <person name="Wang X.J."/>
            <person name="Zhu J.G."/>
            <person name="Ruan X.D."/>
            <person name="Zhao L."/>
            <person name="Wei J.T."/>
            <person name="Ye R.Z."/>
            <person name="Que T.C."/>
            <person name="Du C.H."/>
            <person name="Zhou Y.H."/>
            <person name="Cheng J.X."/>
            <person name="Dai P.F."/>
            <person name="Guo W.B."/>
            <person name="Han X.H."/>
            <person name="Huang E.J."/>
            <person name="Li L.F."/>
            <person name="Wei W."/>
            <person name="Gao Y.C."/>
            <person name="Liu J.Z."/>
            <person name="Shao H.Z."/>
            <person name="Wang X."/>
            <person name="Wang C.C."/>
            <person name="Yang T.C."/>
            <person name="Huo Q.B."/>
            <person name="Li W."/>
            <person name="Chen H.Y."/>
            <person name="Chen S.E."/>
            <person name="Zhou L.G."/>
            <person name="Ni X.B."/>
            <person name="Tian J.H."/>
            <person name="Sheng Y."/>
            <person name="Liu T."/>
            <person name="Pan Y.S."/>
            <person name="Xia L.Y."/>
            <person name="Li J."/>
            <person name="Zhao F."/>
            <person name="Cao W.C."/>
        </authorList>
    </citation>
    <scope>NUCLEOTIDE SEQUENCE [LARGE SCALE GENOMIC DNA]</scope>
    <source>
        <strain evidence="2">HaeL-2018</strain>
    </source>
</reference>
<dbReference type="AlphaFoldDB" id="A0A9J6GEM1"/>
<gene>
    <name evidence="2" type="ORF">HPB48_012228</name>
</gene>
<feature type="compositionally biased region" description="Basic residues" evidence="1">
    <location>
        <begin position="21"/>
        <end position="31"/>
    </location>
</feature>
<name>A0A9J6GEM1_HAELO</name>
<dbReference type="OrthoDB" id="6512596at2759"/>
<organism evidence="2 3">
    <name type="scientific">Haemaphysalis longicornis</name>
    <name type="common">Bush tick</name>
    <dbReference type="NCBI Taxonomy" id="44386"/>
    <lineage>
        <taxon>Eukaryota</taxon>
        <taxon>Metazoa</taxon>
        <taxon>Ecdysozoa</taxon>
        <taxon>Arthropoda</taxon>
        <taxon>Chelicerata</taxon>
        <taxon>Arachnida</taxon>
        <taxon>Acari</taxon>
        <taxon>Parasitiformes</taxon>
        <taxon>Ixodida</taxon>
        <taxon>Ixodoidea</taxon>
        <taxon>Ixodidae</taxon>
        <taxon>Haemaphysalinae</taxon>
        <taxon>Haemaphysalis</taxon>
    </lineage>
</organism>
<protein>
    <recommendedName>
        <fullName evidence="4">Transposase</fullName>
    </recommendedName>
</protein>
<evidence type="ECO:0000313" key="2">
    <source>
        <dbReference type="EMBL" id="KAH9372780.1"/>
    </source>
</evidence>
<dbReference type="VEuPathDB" id="VectorBase:HLOH_057730"/>
<evidence type="ECO:0000313" key="3">
    <source>
        <dbReference type="Proteomes" id="UP000821853"/>
    </source>
</evidence>
<evidence type="ECO:0008006" key="4">
    <source>
        <dbReference type="Google" id="ProtNLM"/>
    </source>
</evidence>
<comment type="caution">
    <text evidence="2">The sequence shown here is derived from an EMBL/GenBank/DDBJ whole genome shotgun (WGS) entry which is preliminary data.</text>
</comment>
<dbReference type="EMBL" id="JABSTR010000006">
    <property type="protein sequence ID" value="KAH9372780.1"/>
    <property type="molecule type" value="Genomic_DNA"/>
</dbReference>
<proteinExistence type="predicted"/>
<evidence type="ECO:0000256" key="1">
    <source>
        <dbReference type="SAM" id="MobiDB-lite"/>
    </source>
</evidence>
<sequence length="124" mass="14599">MFSVKKEAQATGAVLSTPSGKRPRNSEKKRRNALDDTFTFNVLRSCVHEFFRRNKISTLAKITKEFSERTGDPSLKTWTVRRLLQEIGFKGEKRNRNCLPLHREDILAWRPEYLRYIRRCRAGN</sequence>
<feature type="region of interest" description="Disordered" evidence="1">
    <location>
        <begin position="1"/>
        <end position="32"/>
    </location>
</feature>
<accession>A0A9J6GEM1</accession>
<dbReference type="Proteomes" id="UP000821853">
    <property type="component" value="Chromosome 4"/>
</dbReference>
<keyword evidence="3" id="KW-1185">Reference proteome</keyword>